<organism evidence="9 10">
    <name type="scientific">Limosilactobacillus ingluviei DSM 15946</name>
    <dbReference type="NCBI Taxonomy" id="1423760"/>
    <lineage>
        <taxon>Bacteria</taxon>
        <taxon>Bacillati</taxon>
        <taxon>Bacillota</taxon>
        <taxon>Bacilli</taxon>
        <taxon>Lactobacillales</taxon>
        <taxon>Lactobacillaceae</taxon>
        <taxon>Limosilactobacillus</taxon>
    </lineage>
</organism>
<comment type="cofactor">
    <cofactor evidence="1">
        <name>FMN</name>
        <dbReference type="ChEBI" id="CHEBI:58210"/>
    </cofactor>
</comment>
<evidence type="ECO:0000259" key="8">
    <source>
        <dbReference type="PROSITE" id="PS50902"/>
    </source>
</evidence>
<keyword evidence="7" id="KW-0249">Electron transport</keyword>
<reference evidence="9 10" key="1">
    <citation type="journal article" date="2015" name="Genome Announc.">
        <title>Expanding the biotechnology potential of lactobacilli through comparative genomics of 213 strains and associated genera.</title>
        <authorList>
            <person name="Sun Z."/>
            <person name="Harris H.M."/>
            <person name="McCann A."/>
            <person name="Guo C."/>
            <person name="Argimon S."/>
            <person name="Zhang W."/>
            <person name="Yang X."/>
            <person name="Jeffery I.B."/>
            <person name="Cooney J.C."/>
            <person name="Kagawa T.F."/>
            <person name="Liu W."/>
            <person name="Song Y."/>
            <person name="Salvetti E."/>
            <person name="Wrobel A."/>
            <person name="Rasinkangas P."/>
            <person name="Parkhill J."/>
            <person name="Rea M.C."/>
            <person name="O'Sullivan O."/>
            <person name="Ritari J."/>
            <person name="Douillard F.P."/>
            <person name="Paul Ross R."/>
            <person name="Yang R."/>
            <person name="Briner A.E."/>
            <person name="Felis G.E."/>
            <person name="de Vos W.M."/>
            <person name="Barrangou R."/>
            <person name="Klaenhammer T.R."/>
            <person name="Caufield P.W."/>
            <person name="Cui Y."/>
            <person name="Zhang H."/>
            <person name="O'Toole P.W."/>
        </authorList>
    </citation>
    <scope>NUCLEOTIDE SEQUENCE [LARGE SCALE GENOMIC DNA]</scope>
    <source>
        <strain evidence="9 10">DSM 15946</strain>
    </source>
</reference>
<accession>A0A0R1U9D3</accession>
<dbReference type="SUPFAM" id="SSF52218">
    <property type="entry name" value="Flavoproteins"/>
    <property type="match status" value="1"/>
</dbReference>
<evidence type="ECO:0000256" key="7">
    <source>
        <dbReference type="ARBA" id="ARBA00022982"/>
    </source>
</evidence>
<dbReference type="InterPro" id="IPR008254">
    <property type="entry name" value="Flavodoxin/NO_synth"/>
</dbReference>
<proteinExistence type="inferred from homology"/>
<dbReference type="Gene3D" id="3.40.50.360">
    <property type="match status" value="1"/>
</dbReference>
<dbReference type="InterPro" id="IPR029039">
    <property type="entry name" value="Flavoprotein-like_sf"/>
</dbReference>
<dbReference type="NCBIfam" id="NF005587">
    <property type="entry name" value="PRK07308.1"/>
    <property type="match status" value="1"/>
</dbReference>
<dbReference type="Proteomes" id="UP000050816">
    <property type="component" value="Unassembled WGS sequence"/>
</dbReference>
<evidence type="ECO:0000256" key="6">
    <source>
        <dbReference type="ARBA" id="ARBA00022643"/>
    </source>
</evidence>
<evidence type="ECO:0000256" key="2">
    <source>
        <dbReference type="ARBA" id="ARBA00003297"/>
    </source>
</evidence>
<dbReference type="AlphaFoldDB" id="A0A0R1U9D3"/>
<protein>
    <submittedName>
        <fullName evidence="9">Flavodoxin</fullName>
    </submittedName>
</protein>
<dbReference type="InterPro" id="IPR050619">
    <property type="entry name" value="Flavodoxin"/>
</dbReference>
<dbReference type="Pfam" id="PF00258">
    <property type="entry name" value="Flavodoxin_1"/>
    <property type="match status" value="1"/>
</dbReference>
<comment type="function">
    <text evidence="2">Low-potential electron donor to a number of redox enzymes.</text>
</comment>
<gene>
    <name evidence="9" type="ORF">FC43_GL001519</name>
</gene>
<evidence type="ECO:0000256" key="4">
    <source>
        <dbReference type="ARBA" id="ARBA00022448"/>
    </source>
</evidence>
<comment type="caution">
    <text evidence="9">The sequence shown here is derived from an EMBL/GenBank/DDBJ whole genome shotgun (WGS) entry which is preliminary data.</text>
</comment>
<feature type="domain" description="Flavodoxin-like" evidence="8">
    <location>
        <begin position="7"/>
        <end position="147"/>
    </location>
</feature>
<dbReference type="PROSITE" id="PS50902">
    <property type="entry name" value="FLAVODOXIN_LIKE"/>
    <property type="match status" value="1"/>
</dbReference>
<sequence>MKNMTKAVVVFATITGNNEDVADLITDALENLGVDVDEKEITMADVADFADADICVVCPYTYDEGALPEEGLDFYDDLKEADLSGKIYGVAGSGDTFYADDYCRAVDDFGAAFESAGATKGAEYVHIDLAPEGDDVDTLDAFAASLVEKAAGK</sequence>
<evidence type="ECO:0000256" key="1">
    <source>
        <dbReference type="ARBA" id="ARBA00001917"/>
    </source>
</evidence>
<keyword evidence="5" id="KW-0285">Flavoprotein</keyword>
<dbReference type="PATRIC" id="fig|1423760.3.peg.1590"/>
<keyword evidence="4" id="KW-0813">Transport</keyword>
<dbReference type="EMBL" id="AZFK01000040">
    <property type="protein sequence ID" value="KRL89926.1"/>
    <property type="molecule type" value="Genomic_DNA"/>
</dbReference>
<name>A0A0R1U9D3_9LACO</name>
<evidence type="ECO:0000313" key="9">
    <source>
        <dbReference type="EMBL" id="KRL89926.1"/>
    </source>
</evidence>
<dbReference type="PANTHER" id="PTHR42809:SF1">
    <property type="entry name" value="FLAVODOXIN 1"/>
    <property type="match status" value="1"/>
</dbReference>
<evidence type="ECO:0000256" key="5">
    <source>
        <dbReference type="ARBA" id="ARBA00022630"/>
    </source>
</evidence>
<dbReference type="GO" id="GO:0016651">
    <property type="term" value="F:oxidoreductase activity, acting on NAD(P)H"/>
    <property type="evidence" value="ECO:0007669"/>
    <property type="project" value="UniProtKB-ARBA"/>
</dbReference>
<dbReference type="PANTHER" id="PTHR42809">
    <property type="entry name" value="FLAVODOXIN 2"/>
    <property type="match status" value="1"/>
</dbReference>
<evidence type="ECO:0000313" key="10">
    <source>
        <dbReference type="Proteomes" id="UP000050816"/>
    </source>
</evidence>
<evidence type="ECO:0000256" key="3">
    <source>
        <dbReference type="ARBA" id="ARBA00005267"/>
    </source>
</evidence>
<comment type="similarity">
    <text evidence="3">Belongs to the flavodoxin family.</text>
</comment>
<keyword evidence="6" id="KW-0288">FMN</keyword>
<dbReference type="GO" id="GO:0010181">
    <property type="term" value="F:FMN binding"/>
    <property type="evidence" value="ECO:0007669"/>
    <property type="project" value="InterPro"/>
</dbReference>